<keyword evidence="1" id="KW-0472">Membrane</keyword>
<feature type="transmembrane region" description="Helical" evidence="1">
    <location>
        <begin position="12"/>
        <end position="35"/>
    </location>
</feature>
<evidence type="ECO:0000313" key="3">
    <source>
        <dbReference type="EnsemblPlants" id="KQJ91152"/>
    </source>
</evidence>
<keyword evidence="1" id="KW-0812">Transmembrane</keyword>
<protein>
    <submittedName>
        <fullName evidence="2 3">Uncharacterized protein</fullName>
    </submittedName>
</protein>
<evidence type="ECO:0000256" key="1">
    <source>
        <dbReference type="SAM" id="Phobius"/>
    </source>
</evidence>
<dbReference type="EnsemblPlants" id="KQJ91152">
    <property type="protein sequence ID" value="KQJ91152"/>
    <property type="gene ID" value="BRADI_4g35916v3"/>
</dbReference>
<dbReference type="EMBL" id="CM000883">
    <property type="protein sequence ID" value="KQJ91152.1"/>
    <property type="molecule type" value="Genomic_DNA"/>
</dbReference>
<reference evidence="2 3" key="1">
    <citation type="journal article" date="2010" name="Nature">
        <title>Genome sequencing and analysis of the model grass Brachypodium distachyon.</title>
        <authorList>
            <consortium name="International Brachypodium Initiative"/>
        </authorList>
    </citation>
    <scope>NUCLEOTIDE SEQUENCE [LARGE SCALE GENOMIC DNA]</scope>
    <source>
        <strain evidence="2 3">Bd21</strain>
    </source>
</reference>
<dbReference type="Proteomes" id="UP000008810">
    <property type="component" value="Chromosome 4"/>
</dbReference>
<dbReference type="AlphaFoldDB" id="A0A0Q3IYG8"/>
<proteinExistence type="predicted"/>
<evidence type="ECO:0000313" key="4">
    <source>
        <dbReference type="Proteomes" id="UP000008810"/>
    </source>
</evidence>
<dbReference type="Gramene" id="KQJ91152">
    <property type="protein sequence ID" value="KQJ91152"/>
    <property type="gene ID" value="BRADI_4g35916v3"/>
</dbReference>
<sequence>MVFTMKRLATRFVVRTTIFITGWIDTTTGTIWAYLQSVDGTGYPSGNGS</sequence>
<dbReference type="InParanoid" id="A0A0Q3IYG8"/>
<evidence type="ECO:0000313" key="2">
    <source>
        <dbReference type="EMBL" id="KQJ91152.1"/>
    </source>
</evidence>
<name>A0A0Q3IYG8_BRADI</name>
<accession>A0A0Q3IYG8</accession>
<organism evidence="2">
    <name type="scientific">Brachypodium distachyon</name>
    <name type="common">Purple false brome</name>
    <name type="synonym">Trachynia distachya</name>
    <dbReference type="NCBI Taxonomy" id="15368"/>
    <lineage>
        <taxon>Eukaryota</taxon>
        <taxon>Viridiplantae</taxon>
        <taxon>Streptophyta</taxon>
        <taxon>Embryophyta</taxon>
        <taxon>Tracheophyta</taxon>
        <taxon>Spermatophyta</taxon>
        <taxon>Magnoliopsida</taxon>
        <taxon>Liliopsida</taxon>
        <taxon>Poales</taxon>
        <taxon>Poaceae</taxon>
        <taxon>BOP clade</taxon>
        <taxon>Pooideae</taxon>
        <taxon>Stipodae</taxon>
        <taxon>Brachypodieae</taxon>
        <taxon>Brachypodium</taxon>
    </lineage>
</organism>
<reference evidence="2" key="2">
    <citation type="submission" date="2017-06" db="EMBL/GenBank/DDBJ databases">
        <title>WGS assembly of Brachypodium distachyon.</title>
        <authorList>
            <consortium name="The International Brachypodium Initiative"/>
            <person name="Lucas S."/>
            <person name="Harmon-Smith M."/>
            <person name="Lail K."/>
            <person name="Tice H."/>
            <person name="Grimwood J."/>
            <person name="Bruce D."/>
            <person name="Barry K."/>
            <person name="Shu S."/>
            <person name="Lindquist E."/>
            <person name="Wang M."/>
            <person name="Pitluck S."/>
            <person name="Vogel J.P."/>
            <person name="Garvin D.F."/>
            <person name="Mockler T.C."/>
            <person name="Schmutz J."/>
            <person name="Rokhsar D."/>
            <person name="Bevan M.W."/>
        </authorList>
    </citation>
    <scope>NUCLEOTIDE SEQUENCE</scope>
    <source>
        <strain evidence="2">Bd21</strain>
    </source>
</reference>
<gene>
    <name evidence="2" type="ORF">BRADI_4g35916v3</name>
</gene>
<reference evidence="3" key="3">
    <citation type="submission" date="2018-08" db="UniProtKB">
        <authorList>
            <consortium name="EnsemblPlants"/>
        </authorList>
    </citation>
    <scope>IDENTIFICATION</scope>
    <source>
        <strain evidence="3">cv. Bd21</strain>
    </source>
</reference>
<keyword evidence="4" id="KW-1185">Reference proteome</keyword>
<keyword evidence="1" id="KW-1133">Transmembrane helix</keyword>